<keyword evidence="3" id="KW-0808">Transferase</keyword>
<dbReference type="RefSeq" id="WP_073142035.1">
    <property type="nucleotide sequence ID" value="NZ_FQWQ01000005.1"/>
</dbReference>
<keyword evidence="1" id="KW-1133">Transmembrane helix</keyword>
<keyword evidence="1" id="KW-0812">Transmembrane</keyword>
<feature type="transmembrane region" description="Helical" evidence="1">
    <location>
        <begin position="107"/>
        <end position="129"/>
    </location>
</feature>
<reference evidence="3 4" key="1">
    <citation type="submission" date="2016-11" db="EMBL/GenBank/DDBJ databases">
        <authorList>
            <person name="Jaros S."/>
            <person name="Januszkiewicz K."/>
            <person name="Wedrychowicz H."/>
        </authorList>
    </citation>
    <scope>NUCLEOTIDE SEQUENCE [LARGE SCALE GENOMIC DNA]</scope>
    <source>
        <strain evidence="3 4">DSM 24574</strain>
    </source>
</reference>
<dbReference type="PANTHER" id="PTHR34220:SF7">
    <property type="entry name" value="SENSOR HISTIDINE KINASE YPDA"/>
    <property type="match status" value="1"/>
</dbReference>
<evidence type="ECO:0000313" key="3">
    <source>
        <dbReference type="EMBL" id="SHH91039.1"/>
    </source>
</evidence>
<dbReference type="InterPro" id="IPR036890">
    <property type="entry name" value="HATPase_C_sf"/>
</dbReference>
<dbReference type="PANTHER" id="PTHR34220">
    <property type="entry name" value="SENSOR HISTIDINE KINASE YPDA"/>
    <property type="match status" value="1"/>
</dbReference>
<dbReference type="OrthoDB" id="9792992at2"/>
<dbReference type="InterPro" id="IPR050640">
    <property type="entry name" value="Bact_2-comp_sensor_kinase"/>
</dbReference>
<name>A0A1M5WTX1_9BACT</name>
<sequence length="339" mass="40386">MNRFWKYKLDHGIFWVITIGFHMYTRDYLITKAGFDQFLFEVVIRNGLLAVLIYFNWLVLVPKYAQQKKIAVYCFLLCLAMAGYVLLKNIHDVYLYGYVLGDPGKRSILYNTYYNFSIALFYLVFHVALQLSKEWYFQRELIRKMEVEKLTSELEYLKAQINPHFVFNSINTIYFQIDKQNTSARETLSAFSDMLRYQLYECNGKEIPIEKEILYLKNYVDLQRMRKNENYAISFFVGEEVKGFTLSPLLFIPFLENAFKHVSHGPGKNEIRIRIDRQDRHIKLSVFNTKENKMAEEQHTGIGLKNVRRRLDLLYKDRHNLVIDNRGESYEVTLSLRID</sequence>
<evidence type="ECO:0000259" key="2">
    <source>
        <dbReference type="Pfam" id="PF06580"/>
    </source>
</evidence>
<protein>
    <submittedName>
        <fullName evidence="3">Histidine kinase</fullName>
    </submittedName>
</protein>
<proteinExistence type="predicted"/>
<feature type="transmembrane region" description="Helical" evidence="1">
    <location>
        <begin position="12"/>
        <end position="30"/>
    </location>
</feature>
<dbReference type="Proteomes" id="UP000184212">
    <property type="component" value="Unassembled WGS sequence"/>
</dbReference>
<keyword evidence="1" id="KW-0472">Membrane</keyword>
<feature type="transmembrane region" description="Helical" evidence="1">
    <location>
        <begin position="70"/>
        <end position="87"/>
    </location>
</feature>
<dbReference type="SUPFAM" id="SSF55874">
    <property type="entry name" value="ATPase domain of HSP90 chaperone/DNA topoisomerase II/histidine kinase"/>
    <property type="match status" value="1"/>
</dbReference>
<dbReference type="STRING" id="947013.SAMN04488109_6022"/>
<dbReference type="EMBL" id="FQWQ01000005">
    <property type="protein sequence ID" value="SHH91039.1"/>
    <property type="molecule type" value="Genomic_DNA"/>
</dbReference>
<keyword evidence="3" id="KW-0418">Kinase</keyword>
<dbReference type="AlphaFoldDB" id="A0A1M5WTX1"/>
<dbReference type="GO" id="GO:0000155">
    <property type="term" value="F:phosphorelay sensor kinase activity"/>
    <property type="evidence" value="ECO:0007669"/>
    <property type="project" value="InterPro"/>
</dbReference>
<feature type="transmembrane region" description="Helical" evidence="1">
    <location>
        <begin position="42"/>
        <end position="61"/>
    </location>
</feature>
<evidence type="ECO:0000256" key="1">
    <source>
        <dbReference type="SAM" id="Phobius"/>
    </source>
</evidence>
<keyword evidence="4" id="KW-1185">Reference proteome</keyword>
<evidence type="ECO:0000313" key="4">
    <source>
        <dbReference type="Proteomes" id="UP000184212"/>
    </source>
</evidence>
<dbReference type="Pfam" id="PF06580">
    <property type="entry name" value="His_kinase"/>
    <property type="match status" value="1"/>
</dbReference>
<accession>A0A1M5WTX1</accession>
<dbReference type="InterPro" id="IPR010559">
    <property type="entry name" value="Sig_transdc_His_kin_internal"/>
</dbReference>
<dbReference type="GO" id="GO:0016020">
    <property type="term" value="C:membrane"/>
    <property type="evidence" value="ECO:0007669"/>
    <property type="project" value="InterPro"/>
</dbReference>
<dbReference type="Gene3D" id="3.30.565.10">
    <property type="entry name" value="Histidine kinase-like ATPase, C-terminal domain"/>
    <property type="match status" value="1"/>
</dbReference>
<organism evidence="3 4">
    <name type="scientific">Chryseolinea serpens</name>
    <dbReference type="NCBI Taxonomy" id="947013"/>
    <lineage>
        <taxon>Bacteria</taxon>
        <taxon>Pseudomonadati</taxon>
        <taxon>Bacteroidota</taxon>
        <taxon>Cytophagia</taxon>
        <taxon>Cytophagales</taxon>
        <taxon>Fulvivirgaceae</taxon>
        <taxon>Chryseolinea</taxon>
    </lineage>
</organism>
<gene>
    <name evidence="3" type="ORF">SAMN04488109_6022</name>
</gene>
<feature type="domain" description="Signal transduction histidine kinase internal region" evidence="2">
    <location>
        <begin position="152"/>
        <end position="229"/>
    </location>
</feature>